<dbReference type="GO" id="GO:0005886">
    <property type="term" value="C:plasma membrane"/>
    <property type="evidence" value="ECO:0007669"/>
    <property type="project" value="TreeGrafter"/>
</dbReference>
<evidence type="ECO:0000256" key="6">
    <source>
        <dbReference type="ARBA" id="ARBA00022989"/>
    </source>
</evidence>
<evidence type="ECO:0000256" key="7">
    <source>
        <dbReference type="ARBA" id="ARBA00023065"/>
    </source>
</evidence>
<dbReference type="Pfam" id="PF16916">
    <property type="entry name" value="ZT_dimer"/>
    <property type="match status" value="1"/>
</dbReference>
<evidence type="ECO:0000256" key="5">
    <source>
        <dbReference type="ARBA" id="ARBA00022906"/>
    </source>
</evidence>
<dbReference type="InterPro" id="IPR036837">
    <property type="entry name" value="Cation_efflux_CTD_sf"/>
</dbReference>
<dbReference type="EMBL" id="CP042344">
    <property type="protein sequence ID" value="QEA12276.1"/>
    <property type="molecule type" value="Genomic_DNA"/>
</dbReference>
<keyword evidence="5" id="KW-0864">Zinc transport</keyword>
<keyword evidence="13" id="KW-1185">Reference proteome</keyword>
<dbReference type="RefSeq" id="WP_146911868.1">
    <property type="nucleotide sequence ID" value="NZ_CP042344.1"/>
</dbReference>
<organism evidence="12 13">
    <name type="scientific">Comamonas flocculans</name>
    <dbReference type="NCBI Taxonomy" id="2597701"/>
    <lineage>
        <taxon>Bacteria</taxon>
        <taxon>Pseudomonadati</taxon>
        <taxon>Pseudomonadota</taxon>
        <taxon>Betaproteobacteria</taxon>
        <taxon>Burkholderiales</taxon>
        <taxon>Comamonadaceae</taxon>
        <taxon>Comamonas</taxon>
    </lineage>
</organism>
<keyword evidence="7" id="KW-0406">Ion transport</keyword>
<protein>
    <submittedName>
        <fullName evidence="12">Cation transporter</fullName>
    </submittedName>
</protein>
<sequence>MSEGHSHAGDIRFERPLWAALGLTCLFLIAEVVGGLLTNSLALLSDAAHMATDALALGVSLAAVRLSRRPPDARRSYGYARMEALGAFINGGLLFLVAAYILWEAAARLRAPPAVASTGMLVIAVLGLVVNLIAMRLLKAGSGESLNIKGAYLEVWGDMLGSVGVIVAAVVIWLTGWAVADPIIAALIGLFVLPRAWTLLRQAANVLMQGVPEGVNMDAVRQAIVAFPGVGEVHELHVWALGSTQAVLTAHVVADPTRADPEALRGELATLLRQQFDIEHTTLQVEAVACGDGVRDVVQP</sequence>
<dbReference type="AlphaFoldDB" id="A0A5B8RRY7"/>
<dbReference type="GO" id="GO:0005385">
    <property type="term" value="F:zinc ion transmembrane transporter activity"/>
    <property type="evidence" value="ECO:0007669"/>
    <property type="project" value="TreeGrafter"/>
</dbReference>
<dbReference type="InterPro" id="IPR002524">
    <property type="entry name" value="Cation_efflux"/>
</dbReference>
<feature type="transmembrane region" description="Helical" evidence="9">
    <location>
        <begin position="155"/>
        <end position="176"/>
    </location>
</feature>
<dbReference type="Pfam" id="PF01545">
    <property type="entry name" value="Cation_efflux"/>
    <property type="match status" value="1"/>
</dbReference>
<dbReference type="InterPro" id="IPR027469">
    <property type="entry name" value="Cation_efflux_TMD_sf"/>
</dbReference>
<feature type="transmembrane region" description="Helical" evidence="9">
    <location>
        <begin position="115"/>
        <end position="134"/>
    </location>
</feature>
<accession>A0A5B8RRY7</accession>
<feature type="transmembrane region" description="Helical" evidence="9">
    <location>
        <begin position="17"/>
        <end position="37"/>
    </location>
</feature>
<feature type="transmembrane region" description="Helical" evidence="9">
    <location>
        <begin position="84"/>
        <end position="103"/>
    </location>
</feature>
<comment type="similarity">
    <text evidence="2">Belongs to the cation diffusion facilitator (CDF) transporter (TC 2.A.4) family. SLC30A subfamily.</text>
</comment>
<reference evidence="12 13" key="1">
    <citation type="submission" date="2019-07" db="EMBL/GenBank/DDBJ databases">
        <title>Complete genome sequence of Comamonas sp. NLF 7-7 isolated from livestock.</title>
        <authorList>
            <person name="Kim D.H."/>
            <person name="Kim J.G."/>
        </authorList>
    </citation>
    <scope>NUCLEOTIDE SEQUENCE [LARGE SCALE GENOMIC DNA]</scope>
    <source>
        <strain evidence="12 13">NLF 7-7</strain>
    </source>
</reference>
<evidence type="ECO:0000256" key="1">
    <source>
        <dbReference type="ARBA" id="ARBA00004141"/>
    </source>
</evidence>
<dbReference type="KEGG" id="cof:FOZ74_04055"/>
<gene>
    <name evidence="12" type="ORF">FOZ74_04055</name>
</gene>
<dbReference type="PANTHER" id="PTHR11562:SF17">
    <property type="entry name" value="RE54080P-RELATED"/>
    <property type="match status" value="1"/>
</dbReference>
<evidence type="ECO:0000259" key="10">
    <source>
        <dbReference type="Pfam" id="PF01545"/>
    </source>
</evidence>
<keyword evidence="4 9" id="KW-0812">Transmembrane</keyword>
<dbReference type="PANTHER" id="PTHR11562">
    <property type="entry name" value="CATION EFFLUX PROTEIN/ ZINC TRANSPORTER"/>
    <property type="match status" value="1"/>
</dbReference>
<dbReference type="OrthoDB" id="271709at2"/>
<keyword evidence="6 9" id="KW-1133">Transmembrane helix</keyword>
<dbReference type="SUPFAM" id="SSF160240">
    <property type="entry name" value="Cation efflux protein cytoplasmic domain-like"/>
    <property type="match status" value="1"/>
</dbReference>
<dbReference type="InterPro" id="IPR050681">
    <property type="entry name" value="CDF/SLC30A"/>
</dbReference>
<dbReference type="InterPro" id="IPR058533">
    <property type="entry name" value="Cation_efflux_TM"/>
</dbReference>
<dbReference type="InterPro" id="IPR027470">
    <property type="entry name" value="Cation_efflux_CTD"/>
</dbReference>
<evidence type="ECO:0000313" key="13">
    <source>
        <dbReference type="Proteomes" id="UP000321199"/>
    </source>
</evidence>
<evidence type="ECO:0000256" key="2">
    <source>
        <dbReference type="ARBA" id="ARBA00008873"/>
    </source>
</evidence>
<dbReference type="Proteomes" id="UP000321199">
    <property type="component" value="Chromosome"/>
</dbReference>
<evidence type="ECO:0000256" key="3">
    <source>
        <dbReference type="ARBA" id="ARBA00022448"/>
    </source>
</evidence>
<proteinExistence type="inferred from homology"/>
<evidence type="ECO:0000256" key="9">
    <source>
        <dbReference type="SAM" id="Phobius"/>
    </source>
</evidence>
<feature type="transmembrane region" description="Helical" evidence="9">
    <location>
        <begin position="182"/>
        <end position="200"/>
    </location>
</feature>
<comment type="subcellular location">
    <subcellularLocation>
        <location evidence="1">Membrane</location>
        <topology evidence="1">Multi-pass membrane protein</topology>
    </subcellularLocation>
</comment>
<dbReference type="SUPFAM" id="SSF161111">
    <property type="entry name" value="Cation efflux protein transmembrane domain-like"/>
    <property type="match status" value="1"/>
</dbReference>
<feature type="domain" description="Cation efflux protein cytoplasmic" evidence="11">
    <location>
        <begin position="212"/>
        <end position="286"/>
    </location>
</feature>
<keyword evidence="3" id="KW-0813">Transport</keyword>
<name>A0A5B8RRY7_9BURK</name>
<evidence type="ECO:0000256" key="4">
    <source>
        <dbReference type="ARBA" id="ARBA00022692"/>
    </source>
</evidence>
<feature type="domain" description="Cation efflux protein transmembrane" evidence="10">
    <location>
        <begin position="17"/>
        <end position="208"/>
    </location>
</feature>
<dbReference type="NCBIfam" id="TIGR01297">
    <property type="entry name" value="CDF"/>
    <property type="match status" value="1"/>
</dbReference>
<keyword evidence="5" id="KW-0862">Zinc</keyword>
<evidence type="ECO:0000313" key="12">
    <source>
        <dbReference type="EMBL" id="QEA12276.1"/>
    </source>
</evidence>
<evidence type="ECO:0000259" key="11">
    <source>
        <dbReference type="Pfam" id="PF16916"/>
    </source>
</evidence>
<evidence type="ECO:0000256" key="8">
    <source>
        <dbReference type="ARBA" id="ARBA00023136"/>
    </source>
</evidence>
<keyword evidence="8 9" id="KW-0472">Membrane</keyword>
<dbReference type="Gene3D" id="1.20.1510.10">
    <property type="entry name" value="Cation efflux protein transmembrane domain"/>
    <property type="match status" value="1"/>
</dbReference>